<feature type="compositionally biased region" description="Pro residues" evidence="1">
    <location>
        <begin position="17"/>
        <end position="78"/>
    </location>
</feature>
<evidence type="ECO:0000256" key="1">
    <source>
        <dbReference type="SAM" id="MobiDB-lite"/>
    </source>
</evidence>
<evidence type="ECO:0000313" key="2">
    <source>
        <dbReference type="EMBL" id="GIX79086.1"/>
    </source>
</evidence>
<evidence type="ECO:0000313" key="3">
    <source>
        <dbReference type="Proteomes" id="UP001054837"/>
    </source>
</evidence>
<sequence>MRTNSHSLSSSFFHRPPAFPPAFPPAPALAPNSNPPLAPAPAPPSAPPPPLAPPPKPKPACAPAPAFPPAPPPLPELPPASATRIKVANMATATKICKKNAHRVIGGQKKNYPFRDLNSTIRI</sequence>
<comment type="caution">
    <text evidence="2">The sequence shown here is derived from an EMBL/GenBank/DDBJ whole genome shotgun (WGS) entry which is preliminary data.</text>
</comment>
<keyword evidence="3" id="KW-1185">Reference proteome</keyword>
<organism evidence="2 3">
    <name type="scientific">Caerostris darwini</name>
    <dbReference type="NCBI Taxonomy" id="1538125"/>
    <lineage>
        <taxon>Eukaryota</taxon>
        <taxon>Metazoa</taxon>
        <taxon>Ecdysozoa</taxon>
        <taxon>Arthropoda</taxon>
        <taxon>Chelicerata</taxon>
        <taxon>Arachnida</taxon>
        <taxon>Araneae</taxon>
        <taxon>Araneomorphae</taxon>
        <taxon>Entelegynae</taxon>
        <taxon>Araneoidea</taxon>
        <taxon>Araneidae</taxon>
        <taxon>Caerostris</taxon>
    </lineage>
</organism>
<name>A0AAV4N4T5_9ARAC</name>
<feature type="compositionally biased region" description="Polar residues" evidence="1">
    <location>
        <begin position="1"/>
        <end position="12"/>
    </location>
</feature>
<gene>
    <name evidence="2" type="ORF">CDAR_45531</name>
</gene>
<dbReference type="EMBL" id="BPLQ01001154">
    <property type="protein sequence ID" value="GIX79086.1"/>
    <property type="molecule type" value="Genomic_DNA"/>
</dbReference>
<dbReference type="Proteomes" id="UP001054837">
    <property type="component" value="Unassembled WGS sequence"/>
</dbReference>
<feature type="region of interest" description="Disordered" evidence="1">
    <location>
        <begin position="1"/>
        <end position="81"/>
    </location>
</feature>
<proteinExistence type="predicted"/>
<dbReference type="AlphaFoldDB" id="A0AAV4N4T5"/>
<protein>
    <submittedName>
        <fullName evidence="2">Uncharacterized protein</fullName>
    </submittedName>
</protein>
<accession>A0AAV4N4T5</accession>
<reference evidence="2 3" key="1">
    <citation type="submission" date="2021-06" db="EMBL/GenBank/DDBJ databases">
        <title>Caerostris darwini draft genome.</title>
        <authorList>
            <person name="Kono N."/>
            <person name="Arakawa K."/>
        </authorList>
    </citation>
    <scope>NUCLEOTIDE SEQUENCE [LARGE SCALE GENOMIC DNA]</scope>
</reference>